<dbReference type="Pfam" id="PF03719">
    <property type="entry name" value="Ribosomal_S5_C"/>
    <property type="match status" value="1"/>
</dbReference>
<dbReference type="EMBL" id="PGGS01000241">
    <property type="protein sequence ID" value="PNH06358.1"/>
    <property type="molecule type" value="Genomic_DNA"/>
</dbReference>
<dbReference type="SUPFAM" id="SSF54211">
    <property type="entry name" value="Ribosomal protein S5 domain 2-like"/>
    <property type="match status" value="1"/>
</dbReference>
<evidence type="ECO:0000256" key="1">
    <source>
        <dbReference type="ARBA" id="ARBA00008945"/>
    </source>
</evidence>
<reference evidence="5 6" key="1">
    <citation type="journal article" date="2017" name="Mol. Biol. Evol.">
        <title>The 4-celled Tetrabaena socialis nuclear genome reveals the essential components for genetic control of cell number at the origin of multicellularity in the volvocine lineage.</title>
        <authorList>
            <person name="Featherston J."/>
            <person name="Arakaki Y."/>
            <person name="Hanschen E.R."/>
            <person name="Ferris P.J."/>
            <person name="Michod R.E."/>
            <person name="Olson B.J.S.C."/>
            <person name="Nozaki H."/>
            <person name="Durand P.M."/>
        </authorList>
    </citation>
    <scope>NUCLEOTIDE SEQUENCE [LARGE SCALE GENOMIC DNA]</scope>
    <source>
        <strain evidence="5 6">NIES-571</strain>
    </source>
</reference>
<comment type="similarity">
    <text evidence="1">Belongs to the universal ribosomal protein uS5 family.</text>
</comment>
<dbReference type="GO" id="GO:0005840">
    <property type="term" value="C:ribosome"/>
    <property type="evidence" value="ECO:0007669"/>
    <property type="project" value="UniProtKB-KW"/>
</dbReference>
<dbReference type="InterPro" id="IPR029058">
    <property type="entry name" value="AB_hydrolase_fold"/>
</dbReference>
<evidence type="ECO:0000313" key="6">
    <source>
        <dbReference type="Proteomes" id="UP000236333"/>
    </source>
</evidence>
<dbReference type="GO" id="GO:0003735">
    <property type="term" value="F:structural constituent of ribosome"/>
    <property type="evidence" value="ECO:0007669"/>
    <property type="project" value="InterPro"/>
</dbReference>
<dbReference type="Proteomes" id="UP000236333">
    <property type="component" value="Unassembled WGS sequence"/>
</dbReference>
<dbReference type="GO" id="GO:0005737">
    <property type="term" value="C:cytoplasm"/>
    <property type="evidence" value="ECO:0007669"/>
    <property type="project" value="UniProtKB-ARBA"/>
</dbReference>
<dbReference type="InterPro" id="IPR005324">
    <property type="entry name" value="Ribosomal_uS5_C"/>
</dbReference>
<dbReference type="Gene3D" id="3.30.230.10">
    <property type="match status" value="1"/>
</dbReference>
<dbReference type="AlphaFoldDB" id="A0A2J8A1I2"/>
<dbReference type="SUPFAM" id="SSF53474">
    <property type="entry name" value="alpha/beta-Hydrolases"/>
    <property type="match status" value="1"/>
</dbReference>
<dbReference type="InterPro" id="IPR020568">
    <property type="entry name" value="Ribosomal_Su5_D2-typ_SF"/>
</dbReference>
<evidence type="ECO:0000259" key="4">
    <source>
        <dbReference type="Pfam" id="PF03719"/>
    </source>
</evidence>
<dbReference type="Gene3D" id="3.40.50.1820">
    <property type="entry name" value="alpha/beta hydrolase"/>
    <property type="match status" value="1"/>
</dbReference>
<evidence type="ECO:0000313" key="5">
    <source>
        <dbReference type="EMBL" id="PNH06358.1"/>
    </source>
</evidence>
<keyword evidence="6" id="KW-1185">Reference proteome</keyword>
<proteinExistence type="inferred from homology"/>
<evidence type="ECO:0000256" key="2">
    <source>
        <dbReference type="ARBA" id="ARBA00022980"/>
    </source>
</evidence>
<organism evidence="5 6">
    <name type="scientific">Tetrabaena socialis</name>
    <dbReference type="NCBI Taxonomy" id="47790"/>
    <lineage>
        <taxon>Eukaryota</taxon>
        <taxon>Viridiplantae</taxon>
        <taxon>Chlorophyta</taxon>
        <taxon>core chlorophytes</taxon>
        <taxon>Chlorophyceae</taxon>
        <taxon>CS clade</taxon>
        <taxon>Chlamydomonadales</taxon>
        <taxon>Tetrabaenaceae</taxon>
        <taxon>Tetrabaena</taxon>
    </lineage>
</organism>
<sequence length="184" mass="18976">MDEVTKEVVYRGGRVPVKVMLPERAAAACVVLTHGAGGDMESGAMLPRLAVALAAAGVAVVRFTCKPPHLPTRVAAFQVGGAPPPPAQVPLVGAGTVPHRVEAKFNAARCVVLPAADGTGVLAGGSIRSVLELAGVKNVLAKRIGCRSLLNNARCAVAALEQLRTLQEVSKARGVPMERLLLPK</sequence>
<protein>
    <submittedName>
        <fullName evidence="5">30S ribosomal protein S5</fullName>
    </submittedName>
</protein>
<dbReference type="GO" id="GO:1990904">
    <property type="term" value="C:ribonucleoprotein complex"/>
    <property type="evidence" value="ECO:0007669"/>
    <property type="project" value="UniProtKB-KW"/>
</dbReference>
<dbReference type="OrthoDB" id="309483at2759"/>
<accession>A0A2J8A1I2</accession>
<feature type="domain" description="Small ribosomal subunit protein uS5 C-terminal" evidence="4">
    <location>
        <begin position="103"/>
        <end position="173"/>
    </location>
</feature>
<name>A0A2J8A1I2_9CHLO</name>
<dbReference type="InterPro" id="IPR014721">
    <property type="entry name" value="Ribsml_uS5_D2-typ_fold_subgr"/>
</dbReference>
<dbReference type="GO" id="GO:0006412">
    <property type="term" value="P:translation"/>
    <property type="evidence" value="ECO:0007669"/>
    <property type="project" value="InterPro"/>
</dbReference>
<keyword evidence="3" id="KW-0687">Ribonucleoprotein</keyword>
<evidence type="ECO:0000256" key="3">
    <source>
        <dbReference type="ARBA" id="ARBA00023274"/>
    </source>
</evidence>
<comment type="caution">
    <text evidence="5">The sequence shown here is derived from an EMBL/GenBank/DDBJ whole genome shotgun (WGS) entry which is preliminary data.</text>
</comment>
<dbReference type="FunFam" id="3.30.230.10:FF:000002">
    <property type="entry name" value="30S ribosomal protein S5"/>
    <property type="match status" value="1"/>
</dbReference>
<gene>
    <name evidence="5" type="ORF">TSOC_007267</name>
</gene>
<keyword evidence="2 5" id="KW-0689">Ribosomal protein</keyword>